<dbReference type="RefSeq" id="WP_112715638.1">
    <property type="nucleotide sequence ID" value="NZ_LS483250.1"/>
</dbReference>
<dbReference type="GO" id="GO:0006811">
    <property type="term" value="P:monoatomic ion transport"/>
    <property type="evidence" value="ECO:0007669"/>
    <property type="project" value="UniProtKB-KW"/>
</dbReference>
<feature type="domain" description="TonB-dependent receptor-like beta-barrel" evidence="14">
    <location>
        <begin position="209"/>
        <end position="593"/>
    </location>
</feature>
<dbReference type="SUPFAM" id="SSF56935">
    <property type="entry name" value="Porins"/>
    <property type="match status" value="1"/>
</dbReference>
<protein>
    <recommendedName>
        <fullName evidence="11">Vitamin B12 transporter BtuB</fullName>
    </recommendedName>
    <alternativeName>
        <fullName evidence="11">Cobalamin receptor</fullName>
    </alternativeName>
    <alternativeName>
        <fullName evidence="11">Outer membrane cobalamin translocator</fullName>
    </alternativeName>
</protein>
<evidence type="ECO:0000256" key="7">
    <source>
        <dbReference type="ARBA" id="ARBA00023077"/>
    </source>
</evidence>
<dbReference type="InterPro" id="IPR037066">
    <property type="entry name" value="Plug_dom_sf"/>
</dbReference>
<feature type="domain" description="TonB-dependent receptor plug" evidence="15">
    <location>
        <begin position="41"/>
        <end position="146"/>
    </location>
</feature>
<dbReference type="PANTHER" id="PTHR30069">
    <property type="entry name" value="TONB-DEPENDENT OUTER MEMBRANE RECEPTOR"/>
    <property type="match status" value="1"/>
</dbReference>
<evidence type="ECO:0000313" key="16">
    <source>
        <dbReference type="EMBL" id="SQD79142.1"/>
    </source>
</evidence>
<accession>A0A330LRR9</accession>
<evidence type="ECO:0000256" key="3">
    <source>
        <dbReference type="ARBA" id="ARBA00022452"/>
    </source>
</evidence>
<feature type="chain" id="PRO_5016470759" description="Vitamin B12 transporter BtuB" evidence="11">
    <location>
        <begin position="18"/>
        <end position="619"/>
    </location>
</feature>
<evidence type="ECO:0000256" key="13">
    <source>
        <dbReference type="PROSITE-ProRule" id="PRU10144"/>
    </source>
</evidence>
<dbReference type="PROSITE" id="PS01156">
    <property type="entry name" value="TONB_DEPENDENT_REC_2"/>
    <property type="match status" value="1"/>
</dbReference>
<keyword evidence="6 11" id="KW-0406">Ion transport</keyword>
<dbReference type="InterPro" id="IPR012910">
    <property type="entry name" value="Plug_dom"/>
</dbReference>
<comment type="subcellular location">
    <subcellularLocation>
        <location evidence="1 11 12">Cell outer membrane</location>
        <topology evidence="1 11 12">Multi-pass membrane protein</topology>
    </subcellularLocation>
</comment>
<dbReference type="CDD" id="cd01347">
    <property type="entry name" value="ligand_gated_channel"/>
    <property type="match status" value="1"/>
</dbReference>
<evidence type="ECO:0000256" key="10">
    <source>
        <dbReference type="ARBA" id="ARBA00023237"/>
    </source>
</evidence>
<dbReference type="Pfam" id="PF07715">
    <property type="entry name" value="Plug"/>
    <property type="match status" value="1"/>
</dbReference>
<evidence type="ECO:0000259" key="15">
    <source>
        <dbReference type="Pfam" id="PF07715"/>
    </source>
</evidence>
<dbReference type="GO" id="GO:0015420">
    <property type="term" value="F:ABC-type vitamin B12 transporter activity"/>
    <property type="evidence" value="ECO:0007669"/>
    <property type="project" value="InterPro"/>
</dbReference>
<organism evidence="16 17">
    <name type="scientific">Moritella yayanosii</name>
    <dbReference type="NCBI Taxonomy" id="69539"/>
    <lineage>
        <taxon>Bacteria</taxon>
        <taxon>Pseudomonadati</taxon>
        <taxon>Pseudomonadota</taxon>
        <taxon>Gammaproteobacteria</taxon>
        <taxon>Alteromonadales</taxon>
        <taxon>Moritellaceae</taxon>
        <taxon>Moritella</taxon>
    </lineage>
</organism>
<evidence type="ECO:0000256" key="8">
    <source>
        <dbReference type="ARBA" id="ARBA00023114"/>
    </source>
</evidence>
<proteinExistence type="inferred from homology"/>
<keyword evidence="3 11" id="KW-1134">Transmembrane beta strand</keyword>
<keyword evidence="7 11" id="KW-0798">TonB box</keyword>
<name>A0A330LRR9_9GAMM</name>
<sequence length="619" mass="68206" precursor="true">MSKKLLVAALIPFAALAQDPSIINNEKVTVVTANRVEQAISDVLAPITVITRDDIELSMAKSVPEILRMVPGIDIGQNGGRGSKASVFMRGSESDHVLVLIDGVRLPSSITSGVDFSKIPVSQIETIEIIRGPRGAIYGSEAIGGVINIITRGQQGASIKQISAGIGSDKYYEVDLFLSTDLTDKLHVNFGLGYDDAEGYNSKPITGLNDGDKHGSENRNVLLGADYQLSSQLNAFIHTRYSQSTSEYDSSYTTRFQKEQWLETTSVMTGVKYRRDNYFGSLTYSFGENKSYQYEAGDDYKDANSTLFTKQHNVSFINSFALSDSLLLNAGLDWRDDQVEDDGAKVEGVASRYNTGFFTTAVYELSSVTMDGSIRYDDNEAFGGNTTWGLATGWAFVENYSVIASVGTSFKAPSMYDLYAENGSTVGNLDLKPETGESVEIGVKGFTAAIDWKIIAYRNKVENLIDSICLVQGTPYCQTYQSVNTDGESTLQGIELEMNTTTGIVEHQAVLEYLDPKDAKGETLLRRAKYKVKWQGIVQLGDVDLSLRYLYQGERDDYVDNFVKTVAGYSLWDISAAYLVTEAFKVSARIDNLFDKEYATAQGYPAPERGYYINATYEF</sequence>
<dbReference type="Gene3D" id="2.170.130.10">
    <property type="entry name" value="TonB-dependent receptor, plug domain"/>
    <property type="match status" value="1"/>
</dbReference>
<keyword evidence="2 11" id="KW-0813">Transport</keyword>
<evidence type="ECO:0000256" key="6">
    <source>
        <dbReference type="ARBA" id="ARBA00023065"/>
    </source>
</evidence>
<dbReference type="InterPro" id="IPR010101">
    <property type="entry name" value="B12_transptr_BtuB"/>
</dbReference>
<evidence type="ECO:0000259" key="14">
    <source>
        <dbReference type="Pfam" id="PF00593"/>
    </source>
</evidence>
<comment type="function">
    <text evidence="11">Involved in the active translocation of vitamin B12 (cyanocobalamin) across the outer membrane to the periplasmic space. It derives its energy for transport by interacting with the trans-periplasmic membrane protein TonB.</text>
</comment>
<dbReference type="AlphaFoldDB" id="A0A330LRR9"/>
<dbReference type="InterPro" id="IPR036942">
    <property type="entry name" value="Beta-barrel_TonB_sf"/>
</dbReference>
<dbReference type="Pfam" id="PF00593">
    <property type="entry name" value="TonB_dep_Rec_b-barrel"/>
    <property type="match status" value="1"/>
</dbReference>
<evidence type="ECO:0000256" key="1">
    <source>
        <dbReference type="ARBA" id="ARBA00004571"/>
    </source>
</evidence>
<feature type="short sequence motif" description="TonB box" evidence="11">
    <location>
        <begin position="27"/>
        <end position="34"/>
    </location>
</feature>
<evidence type="ECO:0000256" key="2">
    <source>
        <dbReference type="ARBA" id="ARBA00022448"/>
    </source>
</evidence>
<keyword evidence="9 11" id="KW-0472">Membrane</keyword>
<keyword evidence="8 11" id="KW-0626">Porin</keyword>
<keyword evidence="10 11" id="KW-0998">Cell outer membrane</keyword>
<evidence type="ECO:0000256" key="4">
    <source>
        <dbReference type="ARBA" id="ARBA00022692"/>
    </source>
</evidence>
<gene>
    <name evidence="11 16" type="primary">btuB</name>
    <name evidence="16" type="ORF">MORIYA_2670</name>
</gene>
<keyword evidence="17" id="KW-1185">Reference proteome</keyword>
<dbReference type="GO" id="GO:0046930">
    <property type="term" value="C:pore complex"/>
    <property type="evidence" value="ECO:0007669"/>
    <property type="project" value="UniProtKB-KW"/>
</dbReference>
<evidence type="ECO:0000313" key="17">
    <source>
        <dbReference type="Proteomes" id="UP000250163"/>
    </source>
</evidence>
<dbReference type="Proteomes" id="UP000250163">
    <property type="component" value="Chromosome MORIYA"/>
</dbReference>
<keyword evidence="5 11" id="KW-0732">Signal</keyword>
<dbReference type="PROSITE" id="PS52016">
    <property type="entry name" value="TONB_DEPENDENT_REC_3"/>
    <property type="match status" value="1"/>
</dbReference>
<dbReference type="InterPro" id="IPR000531">
    <property type="entry name" value="Beta-barrel_TonB"/>
</dbReference>
<dbReference type="Gene3D" id="2.40.170.20">
    <property type="entry name" value="TonB-dependent receptor, beta-barrel domain"/>
    <property type="match status" value="1"/>
</dbReference>
<dbReference type="InterPro" id="IPR039426">
    <property type="entry name" value="TonB-dep_rcpt-like"/>
</dbReference>
<feature type="short sequence motif" description="TonB C-terminal box" evidence="11 13">
    <location>
        <begin position="602"/>
        <end position="619"/>
    </location>
</feature>
<dbReference type="GO" id="GO:0015288">
    <property type="term" value="F:porin activity"/>
    <property type="evidence" value="ECO:0007669"/>
    <property type="project" value="UniProtKB-KW"/>
</dbReference>
<dbReference type="PANTHER" id="PTHR30069:SF53">
    <property type="entry name" value="COLICIN I RECEPTOR-RELATED"/>
    <property type="match status" value="1"/>
</dbReference>
<feature type="signal peptide" evidence="11">
    <location>
        <begin position="1"/>
        <end position="17"/>
    </location>
</feature>
<dbReference type="HAMAP" id="MF_01531">
    <property type="entry name" value="BtuB"/>
    <property type="match status" value="1"/>
</dbReference>
<evidence type="ECO:0000256" key="12">
    <source>
        <dbReference type="PROSITE-ProRule" id="PRU01360"/>
    </source>
</evidence>
<reference evidence="17" key="1">
    <citation type="submission" date="2018-05" db="EMBL/GenBank/DDBJ databases">
        <authorList>
            <person name="Cea G.-C."/>
            <person name="William W."/>
        </authorList>
    </citation>
    <scope>NUCLEOTIDE SEQUENCE [LARGE SCALE GENOMIC DNA]</scope>
    <source>
        <strain evidence="17">DB21MT 5</strain>
    </source>
</reference>
<dbReference type="OrthoDB" id="9764669at2"/>
<dbReference type="InterPro" id="IPR010917">
    <property type="entry name" value="TonB_rcpt_CS"/>
</dbReference>
<keyword evidence="4 11" id="KW-0812">Transmembrane</keyword>
<dbReference type="GO" id="GO:0009279">
    <property type="term" value="C:cell outer membrane"/>
    <property type="evidence" value="ECO:0007669"/>
    <property type="project" value="UniProtKB-SubCell"/>
</dbReference>
<dbReference type="EMBL" id="LS483250">
    <property type="protein sequence ID" value="SQD79142.1"/>
    <property type="molecule type" value="Genomic_DNA"/>
</dbReference>
<dbReference type="KEGG" id="mya:MORIYA_2670"/>
<evidence type="ECO:0000256" key="5">
    <source>
        <dbReference type="ARBA" id="ARBA00022729"/>
    </source>
</evidence>
<comment type="similarity">
    <text evidence="11">Belongs to the TonB-dependent receptor family. BtuB (TC 1.B.14.3.1) subfamily.</text>
</comment>
<evidence type="ECO:0000256" key="9">
    <source>
        <dbReference type="ARBA" id="ARBA00023136"/>
    </source>
</evidence>
<evidence type="ECO:0000256" key="11">
    <source>
        <dbReference type="HAMAP-Rule" id="MF_01531"/>
    </source>
</evidence>